<dbReference type="Gene3D" id="3.30.1330.20">
    <property type="entry name" value="Tubulin/FtsZ, C-terminal domain"/>
    <property type="match status" value="1"/>
</dbReference>
<keyword evidence="4" id="KW-1185">Reference proteome</keyword>
<dbReference type="SUPFAM" id="SSF55307">
    <property type="entry name" value="Tubulin C-terminal domain-like"/>
    <property type="match status" value="1"/>
</dbReference>
<organism evidence="3 4">
    <name type="scientific">Caviibacterium pharyngocola</name>
    <dbReference type="NCBI Taxonomy" id="28159"/>
    <lineage>
        <taxon>Bacteria</taxon>
        <taxon>Pseudomonadati</taxon>
        <taxon>Pseudomonadota</taxon>
        <taxon>Gammaproteobacteria</taxon>
        <taxon>Pasteurellales</taxon>
        <taxon>Pasteurellaceae</taxon>
        <taxon>Caviibacterium</taxon>
    </lineage>
</organism>
<dbReference type="AlphaFoldDB" id="A0A2M8RT82"/>
<evidence type="ECO:0000313" key="3">
    <source>
        <dbReference type="EMBL" id="PJG82094.1"/>
    </source>
</evidence>
<proteinExistence type="predicted"/>
<keyword evidence="2" id="KW-0342">GTP-binding</keyword>
<accession>A0A2M8RT82</accession>
<dbReference type="InterPro" id="IPR008280">
    <property type="entry name" value="Tub_FtsZ_C"/>
</dbReference>
<dbReference type="Proteomes" id="UP000230282">
    <property type="component" value="Unassembled WGS sequence"/>
</dbReference>
<name>A0A2M8RT82_9PAST</name>
<sequence length="223" mass="25366">MTTQHIEQIWIIESAESENFDPPEDYSFETLSYTAFEQKISRTNEKKPLLTFAVLYDIAELKKLASLKANLQFFYLINLTEQNLSRQDADFADGIIHLKETQLNKLHQMIAAATINPGLINIDLSDLQKTIDKKSVRFYSQDFHYANLEQELNHFLSQDKTDLSAAQFILVMIVSGMSFSLEQFSLIGELIGEQAPKAKIMIGTGLEFEGYDESLSLQLLIDA</sequence>
<evidence type="ECO:0000256" key="1">
    <source>
        <dbReference type="ARBA" id="ARBA00022741"/>
    </source>
</evidence>
<comment type="caution">
    <text evidence="3">The sequence shown here is derived from an EMBL/GenBank/DDBJ whole genome shotgun (WGS) entry which is preliminary data.</text>
</comment>
<evidence type="ECO:0000256" key="2">
    <source>
        <dbReference type="ARBA" id="ARBA00023134"/>
    </source>
</evidence>
<gene>
    <name evidence="3" type="ORF">CVP04_10590</name>
</gene>
<dbReference type="InterPro" id="IPR037103">
    <property type="entry name" value="Tubulin/FtsZ-like_C"/>
</dbReference>
<dbReference type="RefSeq" id="WP_100297481.1">
    <property type="nucleotide sequence ID" value="NZ_PHGZ01000028.1"/>
</dbReference>
<keyword evidence="1" id="KW-0547">Nucleotide-binding</keyword>
<evidence type="ECO:0000313" key="4">
    <source>
        <dbReference type="Proteomes" id="UP000230282"/>
    </source>
</evidence>
<dbReference type="GO" id="GO:0005525">
    <property type="term" value="F:GTP binding"/>
    <property type="evidence" value="ECO:0007669"/>
    <property type="project" value="UniProtKB-KW"/>
</dbReference>
<reference evidence="3 4" key="1">
    <citation type="submission" date="2017-11" db="EMBL/GenBank/DDBJ databases">
        <title>Reclassification of Bisgaard taxon 5 as Caviibacterium pharyngocola gen. nov., sp. nov.</title>
        <authorList>
            <person name="Christensen H."/>
        </authorList>
    </citation>
    <scope>NUCLEOTIDE SEQUENCE [LARGE SCALE GENOMIC DNA]</scope>
    <source>
        <strain evidence="3 4">7_3</strain>
    </source>
</reference>
<dbReference type="EMBL" id="PHGZ01000028">
    <property type="protein sequence ID" value="PJG82094.1"/>
    <property type="molecule type" value="Genomic_DNA"/>
</dbReference>
<protein>
    <submittedName>
        <fullName evidence="3">Uncharacterized protein</fullName>
    </submittedName>
</protein>